<protein>
    <submittedName>
        <fullName evidence="2">GyrI-like small molecule binding domain-containing protein</fullName>
    </submittedName>
</protein>
<dbReference type="InterPro" id="IPR010499">
    <property type="entry name" value="AraC_E-bd"/>
</dbReference>
<dbReference type="CDD" id="cd07818">
    <property type="entry name" value="SRPBCC_1"/>
    <property type="match status" value="1"/>
</dbReference>
<dbReference type="InterPro" id="IPR023393">
    <property type="entry name" value="START-like_dom_sf"/>
</dbReference>
<dbReference type="OrthoDB" id="9807923at2"/>
<organism evidence="2 3">
    <name type="scientific">Sinomicrobium oceani</name>
    <dbReference type="NCBI Taxonomy" id="1150368"/>
    <lineage>
        <taxon>Bacteria</taxon>
        <taxon>Pseudomonadati</taxon>
        <taxon>Bacteroidota</taxon>
        <taxon>Flavobacteriia</taxon>
        <taxon>Flavobacteriales</taxon>
        <taxon>Flavobacteriaceae</taxon>
        <taxon>Sinomicrobium</taxon>
    </lineage>
</organism>
<dbReference type="RefSeq" id="WP_072319012.1">
    <property type="nucleotide sequence ID" value="NZ_FPJE01000029.1"/>
</dbReference>
<dbReference type="EMBL" id="FPJE01000029">
    <property type="protein sequence ID" value="SFW73272.1"/>
    <property type="molecule type" value="Genomic_DNA"/>
</dbReference>
<dbReference type="SUPFAM" id="SSF55136">
    <property type="entry name" value="Probable bacterial effector-binding domain"/>
    <property type="match status" value="1"/>
</dbReference>
<dbReference type="InterPro" id="IPR011256">
    <property type="entry name" value="Reg_factor_effector_dom_sf"/>
</dbReference>
<dbReference type="Proteomes" id="UP000182248">
    <property type="component" value="Unassembled WGS sequence"/>
</dbReference>
<evidence type="ECO:0000313" key="3">
    <source>
        <dbReference type="Proteomes" id="UP000182248"/>
    </source>
</evidence>
<gene>
    <name evidence="2" type="ORF">SAMN02927921_03783</name>
</gene>
<feature type="domain" description="AraC effector-binding" evidence="1">
    <location>
        <begin position="179"/>
        <end position="338"/>
    </location>
</feature>
<dbReference type="Pfam" id="PF06445">
    <property type="entry name" value="GyrI-like"/>
    <property type="match status" value="1"/>
</dbReference>
<evidence type="ECO:0000259" key="1">
    <source>
        <dbReference type="SMART" id="SM00871"/>
    </source>
</evidence>
<evidence type="ECO:0000313" key="2">
    <source>
        <dbReference type="EMBL" id="SFW73272.1"/>
    </source>
</evidence>
<sequence>MKILKYLFFLLLILVIGLSIYVAIQPSSYSITRTRTIHANPPVVFNYVEDLKNWQDWIYWTAGNTGTKITFGETTKGIGANFRWNNDKIKGKLETTALTPHTHIDQELLYGEHEPAHISWIFEPEDNNTKVTWKTEGPLNFISKAYILWKGSLSGRVGPQLERSLEKLDSLVITDMKKYSISVDGIAEQGGGFYLYTTTSSKISDSRKKIASRIQVIEDYIKKNRISNVSIPFTLYYSRDEENNATIFSNGVFTSAKIITDPESDILTGEMPPFRALKVTLKGDTKNLEEAWQSAYAYLSERQIAQDSTGPYMEFYPVNANDTRNPAKWITEIYVPVSELNIPPIAE</sequence>
<dbReference type="STRING" id="1150368.SAMN02927921_03783"/>
<keyword evidence="3" id="KW-1185">Reference proteome</keyword>
<name>A0A1K1RM96_9FLAO</name>
<dbReference type="Pfam" id="PF10604">
    <property type="entry name" value="Polyketide_cyc2"/>
    <property type="match status" value="1"/>
</dbReference>
<dbReference type="InterPro" id="IPR019587">
    <property type="entry name" value="Polyketide_cyclase/dehydratase"/>
</dbReference>
<dbReference type="AlphaFoldDB" id="A0A1K1RM96"/>
<dbReference type="SUPFAM" id="SSF55961">
    <property type="entry name" value="Bet v1-like"/>
    <property type="match status" value="1"/>
</dbReference>
<reference evidence="2 3" key="1">
    <citation type="submission" date="2016-11" db="EMBL/GenBank/DDBJ databases">
        <authorList>
            <person name="Jaros S."/>
            <person name="Januszkiewicz K."/>
            <person name="Wedrychowicz H."/>
        </authorList>
    </citation>
    <scope>NUCLEOTIDE SEQUENCE [LARGE SCALE GENOMIC DNA]</scope>
    <source>
        <strain evidence="2 3">CGMCC 1.12145</strain>
    </source>
</reference>
<dbReference type="SMART" id="SM00871">
    <property type="entry name" value="AraC_E_bind"/>
    <property type="match status" value="1"/>
</dbReference>
<accession>A0A1K1RM96</accession>
<proteinExistence type="predicted"/>
<dbReference type="InterPro" id="IPR029442">
    <property type="entry name" value="GyrI-like"/>
</dbReference>
<dbReference type="Gene3D" id="3.20.80.10">
    <property type="entry name" value="Regulatory factor, effector binding domain"/>
    <property type="match status" value="1"/>
</dbReference>
<dbReference type="Gene3D" id="3.30.530.20">
    <property type="match status" value="1"/>
</dbReference>